<sequence>MPLPLLRKNLIQPLLANPLLGLCVYTGAANALLYVWYARSTRATLRETQQRCKATAESAFVRSRELLKGLEEEWARDMKARDGSVRRLELQNVEQTRSIARLDAAMRLCIAPGTQAPS</sequence>
<organism evidence="2">
    <name type="scientific">Trypanosoma vivax (strain Y486)</name>
    <dbReference type="NCBI Taxonomy" id="1055687"/>
    <lineage>
        <taxon>Eukaryota</taxon>
        <taxon>Discoba</taxon>
        <taxon>Euglenozoa</taxon>
        <taxon>Kinetoplastea</taxon>
        <taxon>Metakinetoplastina</taxon>
        <taxon>Trypanosomatida</taxon>
        <taxon>Trypanosomatidae</taxon>
        <taxon>Trypanosoma</taxon>
        <taxon>Duttonella</taxon>
    </lineage>
</organism>
<evidence type="ECO:0000256" key="1">
    <source>
        <dbReference type="SAM" id="Phobius"/>
    </source>
</evidence>
<protein>
    <recommendedName>
        <fullName evidence="3">ADG1 protein</fullName>
    </recommendedName>
</protein>
<name>G0TVW8_TRYVY</name>
<keyword evidence="1" id="KW-0812">Transmembrane</keyword>
<dbReference type="AlphaFoldDB" id="G0TVW8"/>
<gene>
    <name evidence="2" type="ORF">TVY486_0502860</name>
</gene>
<dbReference type="OMA" id="ESAMKMC"/>
<reference evidence="2" key="1">
    <citation type="journal article" date="2012" name="Proc. Natl. Acad. Sci. U.S.A.">
        <title>Antigenic diversity is generated by distinct evolutionary mechanisms in African trypanosome species.</title>
        <authorList>
            <person name="Jackson A.P."/>
            <person name="Berry A."/>
            <person name="Aslett M."/>
            <person name="Allison H.C."/>
            <person name="Burton P."/>
            <person name="Vavrova-Anderson J."/>
            <person name="Brown R."/>
            <person name="Browne H."/>
            <person name="Corton N."/>
            <person name="Hauser H."/>
            <person name="Gamble J."/>
            <person name="Gilderthorp R."/>
            <person name="Marcello L."/>
            <person name="McQuillan J."/>
            <person name="Otto T.D."/>
            <person name="Quail M.A."/>
            <person name="Sanders M.J."/>
            <person name="van Tonder A."/>
            <person name="Ginger M.L."/>
            <person name="Field M.C."/>
            <person name="Barry J.D."/>
            <person name="Hertz-Fowler C."/>
            <person name="Berriman M."/>
        </authorList>
    </citation>
    <scope>NUCLEOTIDE SEQUENCE</scope>
    <source>
        <strain evidence="2">Y486</strain>
    </source>
</reference>
<accession>G0TVW8</accession>
<evidence type="ECO:0008006" key="3">
    <source>
        <dbReference type="Google" id="ProtNLM"/>
    </source>
</evidence>
<proteinExistence type="predicted"/>
<feature type="transmembrane region" description="Helical" evidence="1">
    <location>
        <begin position="15"/>
        <end position="37"/>
    </location>
</feature>
<dbReference type="EMBL" id="HE573021">
    <property type="protein sequence ID" value="CCC48084.1"/>
    <property type="molecule type" value="Genomic_DNA"/>
</dbReference>
<keyword evidence="1" id="KW-0472">Membrane</keyword>
<evidence type="ECO:0000313" key="2">
    <source>
        <dbReference type="EMBL" id="CCC48084.1"/>
    </source>
</evidence>
<keyword evidence="1" id="KW-1133">Transmembrane helix</keyword>
<dbReference type="VEuPathDB" id="TriTrypDB:TvY486_0502860"/>